<evidence type="ECO:0000313" key="3">
    <source>
        <dbReference type="Proteomes" id="UP000763641"/>
    </source>
</evidence>
<keyword evidence="3" id="KW-1185">Reference proteome</keyword>
<protein>
    <submittedName>
        <fullName evidence="2">DUF2497 domain-containing protein</fullName>
    </submittedName>
</protein>
<evidence type="ECO:0000256" key="1">
    <source>
        <dbReference type="SAM" id="MobiDB-lite"/>
    </source>
</evidence>
<sequence length="215" mass="23527">MGDMSVEPSMEEILSSIKRIIAEEGDGPTRGRRMSRPAPAPRDDDHEVLELSDPMPEPGRPQFSHAEPGVDRRPEPAHVEPARVETARAEAARVEPIRPEPQSYSEPEPAPRIEASRAEAARIEPPRPEPVAPAKPSAAEPEPIISASAAEASRGSLENLSRLLVKPDPASDGTLEGMVRDMLRPMLRDWLDRNLPAMVETMVADEIARITGQPR</sequence>
<reference evidence="2 3" key="1">
    <citation type="submission" date="2020-12" db="EMBL/GenBank/DDBJ databases">
        <title>Sphingomonas sp.</title>
        <authorList>
            <person name="Kim M.K."/>
        </authorList>
    </citation>
    <scope>NUCLEOTIDE SEQUENCE [LARGE SCALE GENOMIC DNA]</scope>
    <source>
        <strain evidence="2 3">BT552</strain>
    </source>
</reference>
<proteinExistence type="predicted"/>
<gene>
    <name evidence="2" type="ORF">ILT43_01380</name>
</gene>
<organism evidence="2 3">
    <name type="scientific">Sphingomonas longa</name>
    <dbReference type="NCBI Taxonomy" id="2778730"/>
    <lineage>
        <taxon>Bacteria</taxon>
        <taxon>Pseudomonadati</taxon>
        <taxon>Pseudomonadota</taxon>
        <taxon>Alphaproteobacteria</taxon>
        <taxon>Sphingomonadales</taxon>
        <taxon>Sphingomonadaceae</taxon>
        <taxon>Sphingomonas</taxon>
    </lineage>
</organism>
<dbReference type="Pfam" id="PF10691">
    <property type="entry name" value="DUF2497"/>
    <property type="match status" value="1"/>
</dbReference>
<evidence type="ECO:0000313" key="2">
    <source>
        <dbReference type="EMBL" id="MBM6575008.1"/>
    </source>
</evidence>
<dbReference type="RefSeq" id="WP_204193470.1">
    <property type="nucleotide sequence ID" value="NZ_JAFEMC010000001.1"/>
</dbReference>
<feature type="compositionally biased region" description="Basic and acidic residues" evidence="1">
    <location>
        <begin position="109"/>
        <end position="127"/>
    </location>
</feature>
<dbReference type="EMBL" id="JAFEMC010000001">
    <property type="protein sequence ID" value="MBM6575008.1"/>
    <property type="molecule type" value="Genomic_DNA"/>
</dbReference>
<dbReference type="InterPro" id="IPR019632">
    <property type="entry name" value="DUF2497"/>
</dbReference>
<feature type="compositionally biased region" description="Low complexity" evidence="1">
    <location>
        <begin position="134"/>
        <end position="153"/>
    </location>
</feature>
<accession>A0ABS2D285</accession>
<comment type="caution">
    <text evidence="2">The sequence shown here is derived from an EMBL/GenBank/DDBJ whole genome shotgun (WGS) entry which is preliminary data.</text>
</comment>
<feature type="region of interest" description="Disordered" evidence="1">
    <location>
        <begin position="1"/>
        <end position="158"/>
    </location>
</feature>
<feature type="compositionally biased region" description="Basic and acidic residues" evidence="1">
    <location>
        <begin position="68"/>
        <end position="98"/>
    </location>
</feature>
<name>A0ABS2D285_9SPHN</name>
<dbReference type="Proteomes" id="UP000763641">
    <property type="component" value="Unassembled WGS sequence"/>
</dbReference>